<keyword evidence="10 14" id="KW-0560">Oxidoreductase</keyword>
<dbReference type="EC" id="3.5.4.26" evidence="14"/>
<dbReference type="EMBL" id="JAYGHX010000005">
    <property type="protein sequence ID" value="MEA5391579.1"/>
    <property type="molecule type" value="Genomic_DNA"/>
</dbReference>
<evidence type="ECO:0000256" key="3">
    <source>
        <dbReference type="ARBA" id="ARBA00004910"/>
    </source>
</evidence>
<comment type="similarity">
    <text evidence="4 14">In the N-terminal section; belongs to the cytidine and deoxycytidylate deaminase family.</text>
</comment>
<dbReference type="PROSITE" id="PS51747">
    <property type="entry name" value="CYT_DCMP_DEAMINASES_2"/>
    <property type="match status" value="1"/>
</dbReference>
<evidence type="ECO:0000313" key="17">
    <source>
        <dbReference type="Proteomes" id="UP001304461"/>
    </source>
</evidence>
<sequence length="377" mass="39697">MSPGCPWRRWMARALQLAALAEGRTSPNPLVGALVLDTGGQLVGEGFHARAGEAHAEVGALAQAGERARGGTLIVTLEPCCHHGRTPPCSEAVLAAGIARVVLAMADPNPRVAGGGIARLRAAGLEVIEGVMEAEARRLNRPFLHRIATGRPLGILKWAMSLDGRTALPNGVSQWISGPGAREWVHRLRARCDAVIVGGGTVRADDPLLTSRGRRSPEPLRVVLSRGLDLPEKARLWDPAPAPTLLVHGPEAPQDRRERFDRLGVERLALQACEPAALAIALAERGCNRVLWECGPELAAAALRQDCVQQLAAVIAPKLLGGHAARTALADLGLESLEGGWSLRDAAIGWLGPDLLWQGAVDRGPALSAAPDAADPP</sequence>
<dbReference type="InterPro" id="IPR050765">
    <property type="entry name" value="Riboflavin_Biosynth_HTPR"/>
</dbReference>
<comment type="catalytic activity">
    <reaction evidence="12 14">
        <text>5-amino-6-(5-phospho-D-ribitylamino)uracil + NADP(+) = 5-amino-6-(5-phospho-D-ribosylamino)uracil + NADPH + H(+)</text>
        <dbReference type="Rhea" id="RHEA:17845"/>
        <dbReference type="ChEBI" id="CHEBI:15378"/>
        <dbReference type="ChEBI" id="CHEBI:57783"/>
        <dbReference type="ChEBI" id="CHEBI:58349"/>
        <dbReference type="ChEBI" id="CHEBI:58421"/>
        <dbReference type="ChEBI" id="CHEBI:58453"/>
        <dbReference type="EC" id="1.1.1.193"/>
    </reaction>
</comment>
<comment type="function">
    <text evidence="1 14">Converts 2,5-diamino-6-(ribosylamino)-4(3h)-pyrimidinone 5'-phosphate into 5-amino-6-(ribosylamino)-2,4(1h,3h)-pyrimidinedione 5'-phosphate.</text>
</comment>
<dbReference type="Proteomes" id="UP001304461">
    <property type="component" value="Unassembled WGS sequence"/>
</dbReference>
<evidence type="ECO:0000256" key="10">
    <source>
        <dbReference type="ARBA" id="ARBA00023002"/>
    </source>
</evidence>
<proteinExistence type="inferred from homology"/>
<reference evidence="16 17" key="1">
    <citation type="submission" date="2023-12" db="EMBL/GenBank/DDBJ databases">
        <title>Baltic Sea Cyanobacteria.</title>
        <authorList>
            <person name="Delbaje E."/>
            <person name="Fewer D.P."/>
            <person name="Shishido T.K."/>
        </authorList>
    </citation>
    <scope>NUCLEOTIDE SEQUENCE [LARGE SCALE GENOMIC DNA]</scope>
    <source>
        <strain evidence="16 17">UHCC 0139</strain>
    </source>
</reference>
<dbReference type="Gene3D" id="3.40.430.10">
    <property type="entry name" value="Dihydrofolate Reductase, subunit A"/>
    <property type="match status" value="1"/>
</dbReference>
<dbReference type="RefSeq" id="WP_323305597.1">
    <property type="nucleotide sequence ID" value="NZ_JAYGHX010000005.1"/>
</dbReference>
<name>A0ABU5RUY2_9CYAN</name>
<dbReference type="GO" id="GO:0008703">
    <property type="term" value="F:5-amino-6-(5-phosphoribosylamino)uracil reductase activity"/>
    <property type="evidence" value="ECO:0007669"/>
    <property type="project" value="UniProtKB-EC"/>
</dbReference>
<dbReference type="SUPFAM" id="SSF53597">
    <property type="entry name" value="Dihydrofolate reductase-like"/>
    <property type="match status" value="1"/>
</dbReference>
<keyword evidence="9 14" id="KW-0521">NADP</keyword>
<comment type="pathway">
    <text evidence="2 14">Cofactor biosynthesis; riboflavin biosynthesis; 5-amino-6-(D-ribitylamino)uracil from GTP: step 2/4.</text>
</comment>
<dbReference type="NCBIfam" id="TIGR00227">
    <property type="entry name" value="ribD_Cterm"/>
    <property type="match status" value="1"/>
</dbReference>
<keyword evidence="8 14" id="KW-0862">Zinc</keyword>
<dbReference type="InterPro" id="IPR002125">
    <property type="entry name" value="CMP_dCMP_dom"/>
</dbReference>
<dbReference type="SUPFAM" id="SSF53927">
    <property type="entry name" value="Cytidine deaminase-like"/>
    <property type="match status" value="1"/>
</dbReference>
<dbReference type="GO" id="GO:0008835">
    <property type="term" value="F:diaminohydroxyphosphoribosylaminopyrimidine deaminase activity"/>
    <property type="evidence" value="ECO:0007669"/>
    <property type="project" value="UniProtKB-EC"/>
</dbReference>
<dbReference type="PROSITE" id="PS00903">
    <property type="entry name" value="CYT_DCMP_DEAMINASES_1"/>
    <property type="match status" value="1"/>
</dbReference>
<gene>
    <name evidence="16" type="primary">ribD</name>
    <name evidence="16" type="ORF">VB738_09960</name>
</gene>
<dbReference type="PANTHER" id="PTHR38011:SF7">
    <property type="entry name" value="2,5-DIAMINO-6-RIBOSYLAMINO-4(3H)-PYRIMIDINONE 5'-PHOSPHATE REDUCTASE"/>
    <property type="match status" value="1"/>
</dbReference>
<evidence type="ECO:0000313" key="16">
    <source>
        <dbReference type="EMBL" id="MEA5391579.1"/>
    </source>
</evidence>
<organism evidence="16 17">
    <name type="scientific">Cyanobium gracile UHCC 0139</name>
    <dbReference type="NCBI Taxonomy" id="3110308"/>
    <lineage>
        <taxon>Bacteria</taxon>
        <taxon>Bacillati</taxon>
        <taxon>Cyanobacteriota</taxon>
        <taxon>Cyanophyceae</taxon>
        <taxon>Synechococcales</taxon>
        <taxon>Prochlorococcaceae</taxon>
        <taxon>Cyanobium</taxon>
    </lineage>
</organism>
<comment type="catalytic activity">
    <reaction evidence="13 14">
        <text>2,5-diamino-6-hydroxy-4-(5-phosphoribosylamino)-pyrimidine + H2O + H(+) = 5-amino-6-(5-phospho-D-ribosylamino)uracil + NH4(+)</text>
        <dbReference type="Rhea" id="RHEA:21868"/>
        <dbReference type="ChEBI" id="CHEBI:15377"/>
        <dbReference type="ChEBI" id="CHEBI:15378"/>
        <dbReference type="ChEBI" id="CHEBI:28938"/>
        <dbReference type="ChEBI" id="CHEBI:58453"/>
        <dbReference type="ChEBI" id="CHEBI:58614"/>
        <dbReference type="EC" id="3.5.4.26"/>
    </reaction>
</comment>
<dbReference type="InterPro" id="IPR016192">
    <property type="entry name" value="APOBEC/CMP_deaminase_Zn-bd"/>
</dbReference>
<dbReference type="PANTHER" id="PTHR38011">
    <property type="entry name" value="DIHYDROFOLATE REDUCTASE FAMILY PROTEIN (AFU_ORTHOLOGUE AFUA_8G06820)"/>
    <property type="match status" value="1"/>
</dbReference>
<dbReference type="EC" id="1.1.1.193" evidence="14"/>
<comment type="similarity">
    <text evidence="5 14">In the C-terminal section; belongs to the HTP reductase family.</text>
</comment>
<keyword evidence="14 16" id="KW-0378">Hydrolase</keyword>
<dbReference type="CDD" id="cd01284">
    <property type="entry name" value="Riboflavin_deaminase-reductase"/>
    <property type="match status" value="1"/>
</dbReference>
<dbReference type="InterPro" id="IPR024072">
    <property type="entry name" value="DHFR-like_dom_sf"/>
</dbReference>
<dbReference type="InterPro" id="IPR011549">
    <property type="entry name" value="RibD_C"/>
</dbReference>
<evidence type="ECO:0000256" key="1">
    <source>
        <dbReference type="ARBA" id="ARBA00002151"/>
    </source>
</evidence>
<accession>A0ABU5RUY2</accession>
<comment type="cofactor">
    <cofactor evidence="14">
        <name>Zn(2+)</name>
        <dbReference type="ChEBI" id="CHEBI:29105"/>
    </cofactor>
    <text evidence="14">Binds 1 zinc ion.</text>
</comment>
<evidence type="ECO:0000256" key="6">
    <source>
        <dbReference type="ARBA" id="ARBA00022619"/>
    </source>
</evidence>
<keyword evidence="7 14" id="KW-0479">Metal-binding</keyword>
<evidence type="ECO:0000256" key="4">
    <source>
        <dbReference type="ARBA" id="ARBA00005259"/>
    </source>
</evidence>
<evidence type="ECO:0000256" key="14">
    <source>
        <dbReference type="PIRNR" id="PIRNR006769"/>
    </source>
</evidence>
<evidence type="ECO:0000256" key="9">
    <source>
        <dbReference type="ARBA" id="ARBA00022857"/>
    </source>
</evidence>
<keyword evidence="6 14" id="KW-0686">Riboflavin biosynthesis</keyword>
<evidence type="ECO:0000259" key="15">
    <source>
        <dbReference type="PROSITE" id="PS51747"/>
    </source>
</evidence>
<comment type="pathway">
    <text evidence="3 14">Cofactor biosynthesis; riboflavin biosynthesis; 5-amino-6-(D-ribitylamino)uracil from GTP: step 3/4.</text>
</comment>
<protein>
    <recommendedName>
        <fullName evidence="14">Riboflavin biosynthesis protein RibD</fullName>
    </recommendedName>
    <domain>
        <recommendedName>
            <fullName evidence="14">Diaminohydroxyphosphoribosylaminopyrimidine deaminase</fullName>
            <shortName evidence="14">DRAP deaminase</shortName>
            <ecNumber evidence="14">3.5.4.26</ecNumber>
        </recommendedName>
        <alternativeName>
            <fullName evidence="14">Riboflavin-specific deaminase</fullName>
        </alternativeName>
    </domain>
    <domain>
        <recommendedName>
            <fullName evidence="14">5-amino-6-(5-phosphoribosylamino)uracil reductase</fullName>
            <ecNumber evidence="14">1.1.1.193</ecNumber>
        </recommendedName>
        <alternativeName>
            <fullName evidence="14">HTP reductase</fullName>
        </alternativeName>
    </domain>
</protein>
<keyword evidence="17" id="KW-1185">Reference proteome</keyword>
<dbReference type="Gene3D" id="3.40.140.10">
    <property type="entry name" value="Cytidine Deaminase, domain 2"/>
    <property type="match status" value="1"/>
</dbReference>
<evidence type="ECO:0000256" key="2">
    <source>
        <dbReference type="ARBA" id="ARBA00004882"/>
    </source>
</evidence>
<dbReference type="Pfam" id="PF01872">
    <property type="entry name" value="RibD_C"/>
    <property type="match status" value="1"/>
</dbReference>
<evidence type="ECO:0000256" key="12">
    <source>
        <dbReference type="ARBA" id="ARBA00049861"/>
    </source>
</evidence>
<evidence type="ECO:0000256" key="13">
    <source>
        <dbReference type="ARBA" id="ARBA00049886"/>
    </source>
</evidence>
<keyword evidence="11" id="KW-0511">Multifunctional enzyme</keyword>
<evidence type="ECO:0000256" key="11">
    <source>
        <dbReference type="ARBA" id="ARBA00023268"/>
    </source>
</evidence>
<evidence type="ECO:0000256" key="8">
    <source>
        <dbReference type="ARBA" id="ARBA00022833"/>
    </source>
</evidence>
<evidence type="ECO:0000256" key="7">
    <source>
        <dbReference type="ARBA" id="ARBA00022723"/>
    </source>
</evidence>
<comment type="caution">
    <text evidence="16">The sequence shown here is derived from an EMBL/GenBank/DDBJ whole genome shotgun (WGS) entry which is preliminary data.</text>
</comment>
<dbReference type="InterPro" id="IPR016193">
    <property type="entry name" value="Cytidine_deaminase-like"/>
</dbReference>
<dbReference type="InterPro" id="IPR002734">
    <property type="entry name" value="RibDG_C"/>
</dbReference>
<dbReference type="PIRSF" id="PIRSF006769">
    <property type="entry name" value="RibD"/>
    <property type="match status" value="1"/>
</dbReference>
<dbReference type="NCBIfam" id="TIGR00326">
    <property type="entry name" value="eubact_ribD"/>
    <property type="match status" value="1"/>
</dbReference>
<dbReference type="InterPro" id="IPR004794">
    <property type="entry name" value="Eubact_RibD"/>
</dbReference>
<dbReference type="Pfam" id="PF00383">
    <property type="entry name" value="dCMP_cyt_deam_1"/>
    <property type="match status" value="1"/>
</dbReference>
<evidence type="ECO:0000256" key="5">
    <source>
        <dbReference type="ARBA" id="ARBA00007417"/>
    </source>
</evidence>
<feature type="domain" description="CMP/dCMP-type deaminase" evidence="15">
    <location>
        <begin position="5"/>
        <end position="128"/>
    </location>
</feature>